<organism evidence="2 3">
    <name type="scientific">Corynebacterium phocae</name>
    <dbReference type="NCBI Taxonomy" id="161895"/>
    <lineage>
        <taxon>Bacteria</taxon>
        <taxon>Bacillati</taxon>
        <taxon>Actinomycetota</taxon>
        <taxon>Actinomycetes</taxon>
        <taxon>Mycobacteriales</taxon>
        <taxon>Corynebacteriaceae</taxon>
        <taxon>Corynebacterium</taxon>
    </lineage>
</organism>
<dbReference type="AlphaFoldDB" id="A0A1L7D1B5"/>
<gene>
    <name evidence="2" type="ORF">CPHO_02395</name>
</gene>
<name>A0A1L7D1B5_9CORY</name>
<sequence>MAKTRKAERTVLTPSDVQGMLDLGNFLKNGVHSAEAALVGPDGQTVPLPLAVYELLQQVADAALQGKSIVVAPVDQKLTTQEAADFLGISRPTLVKLVENGEIPFERTAGGKHRKLRLQDVLSYQESVNQRRRETLKEMAEEVGGESLLAYEYDMEAVNQAVKRARLESQQ</sequence>
<dbReference type="InterPro" id="IPR009061">
    <property type="entry name" value="DNA-bd_dom_put_sf"/>
</dbReference>
<dbReference type="EMBL" id="CP009249">
    <property type="protein sequence ID" value="APT91946.1"/>
    <property type="molecule type" value="Genomic_DNA"/>
</dbReference>
<evidence type="ECO:0000313" key="3">
    <source>
        <dbReference type="Proteomes" id="UP000185491"/>
    </source>
</evidence>
<dbReference type="KEGG" id="cpho:CPHO_02395"/>
<dbReference type="Proteomes" id="UP000185491">
    <property type="component" value="Chromosome"/>
</dbReference>
<dbReference type="SUPFAM" id="SSF46955">
    <property type="entry name" value="Putative DNA-binding domain"/>
    <property type="match status" value="1"/>
</dbReference>
<dbReference type="RefSeq" id="WP_075732903.1">
    <property type="nucleotide sequence ID" value="NZ_CP009249.1"/>
</dbReference>
<protein>
    <recommendedName>
        <fullName evidence="1">Helix-turn-helix domain-containing protein</fullName>
    </recommendedName>
</protein>
<dbReference type="InterPro" id="IPR010093">
    <property type="entry name" value="SinI_DNA-bd"/>
</dbReference>
<keyword evidence="3" id="KW-1185">Reference proteome</keyword>
<feature type="domain" description="Helix-turn-helix" evidence="1">
    <location>
        <begin position="78"/>
        <end position="127"/>
    </location>
</feature>
<dbReference type="Gene3D" id="1.10.1660.10">
    <property type="match status" value="1"/>
</dbReference>
<evidence type="ECO:0000313" key="2">
    <source>
        <dbReference type="EMBL" id="APT91946.1"/>
    </source>
</evidence>
<reference evidence="2 3" key="1">
    <citation type="submission" date="2014-08" db="EMBL/GenBank/DDBJ databases">
        <title>Complete genome sequence of Corynebacterium phocae M408/89/1(T)(=DSM 44612(T)), isolated from the common seal (Phoca vitulina).</title>
        <authorList>
            <person name="Ruckert C."/>
            <person name="Albersmeier A."/>
            <person name="Winkler A."/>
            <person name="Kalinowski J."/>
        </authorList>
    </citation>
    <scope>NUCLEOTIDE SEQUENCE [LARGE SCALE GENOMIC DNA]</scope>
    <source>
        <strain evidence="2 3">M408/89/1</strain>
    </source>
</reference>
<dbReference type="NCBIfam" id="TIGR01764">
    <property type="entry name" value="excise"/>
    <property type="match status" value="1"/>
</dbReference>
<dbReference type="InterPro" id="IPR041657">
    <property type="entry name" value="HTH_17"/>
</dbReference>
<evidence type="ECO:0000259" key="1">
    <source>
        <dbReference type="Pfam" id="PF12728"/>
    </source>
</evidence>
<dbReference type="GO" id="GO:0003677">
    <property type="term" value="F:DNA binding"/>
    <property type="evidence" value="ECO:0007669"/>
    <property type="project" value="InterPro"/>
</dbReference>
<accession>A0A1L7D1B5</accession>
<proteinExistence type="predicted"/>
<dbReference type="Pfam" id="PF12728">
    <property type="entry name" value="HTH_17"/>
    <property type="match status" value="1"/>
</dbReference>
<dbReference type="OrthoDB" id="26212at2"/>